<dbReference type="PANTHER" id="PTHR32176">
    <property type="entry name" value="XYLOSE ISOMERASE"/>
    <property type="match status" value="1"/>
</dbReference>
<organism evidence="7 8">
    <name type="scientific">Stylosanthes scabra</name>
    <dbReference type="NCBI Taxonomy" id="79078"/>
    <lineage>
        <taxon>Eukaryota</taxon>
        <taxon>Viridiplantae</taxon>
        <taxon>Streptophyta</taxon>
        <taxon>Embryophyta</taxon>
        <taxon>Tracheophyta</taxon>
        <taxon>Spermatophyta</taxon>
        <taxon>Magnoliopsida</taxon>
        <taxon>eudicotyledons</taxon>
        <taxon>Gunneridae</taxon>
        <taxon>Pentapetalae</taxon>
        <taxon>rosids</taxon>
        <taxon>fabids</taxon>
        <taxon>Fabales</taxon>
        <taxon>Fabaceae</taxon>
        <taxon>Papilionoideae</taxon>
        <taxon>50 kb inversion clade</taxon>
        <taxon>dalbergioids sensu lato</taxon>
        <taxon>Dalbergieae</taxon>
        <taxon>Pterocarpus clade</taxon>
        <taxon>Stylosanthes</taxon>
    </lineage>
</organism>
<comment type="domain">
    <text evidence="5">The nitrogen atoms of the two glycine residues in the GGXR motif define the oxyanion hole, and stabilize the oxyanion that forms during the nucleophilic attack by the catalytic serine during substrate cleavage.</text>
</comment>
<evidence type="ECO:0000256" key="5">
    <source>
        <dbReference type="RuleBase" id="RU361262"/>
    </source>
</evidence>
<dbReference type="EMBL" id="JASCZI010151039">
    <property type="protein sequence ID" value="MED6167420.1"/>
    <property type="molecule type" value="Genomic_DNA"/>
</dbReference>
<comment type="caution">
    <text evidence="7">The sequence shown here is derived from an EMBL/GenBank/DDBJ whole genome shotgun (WGS) entry which is preliminary data.</text>
</comment>
<name>A0ABU6V4J3_9FABA</name>
<evidence type="ECO:0000256" key="2">
    <source>
        <dbReference type="ARBA" id="ARBA00022963"/>
    </source>
</evidence>
<comment type="caution">
    <text evidence="4">Lacks conserved residue(s) required for the propagation of feature annotation.</text>
</comment>
<evidence type="ECO:0000259" key="6">
    <source>
        <dbReference type="PROSITE" id="PS51635"/>
    </source>
</evidence>
<keyword evidence="3 5" id="KW-0443">Lipid metabolism</keyword>
<evidence type="ECO:0000313" key="7">
    <source>
        <dbReference type="EMBL" id="MED6167420.1"/>
    </source>
</evidence>
<proteinExistence type="inferred from homology"/>
<evidence type="ECO:0000256" key="1">
    <source>
        <dbReference type="ARBA" id="ARBA00010240"/>
    </source>
</evidence>
<keyword evidence="5" id="KW-0378">Hydrolase</keyword>
<dbReference type="PROSITE" id="PS51635">
    <property type="entry name" value="PNPLA"/>
    <property type="match status" value="1"/>
</dbReference>
<comment type="function">
    <text evidence="5">Lipolytic acyl hydrolase (LAH).</text>
</comment>
<dbReference type="SUPFAM" id="SSF52151">
    <property type="entry name" value="FabD/lysophospholipase-like"/>
    <property type="match status" value="1"/>
</dbReference>
<dbReference type="Pfam" id="PF01734">
    <property type="entry name" value="Patatin"/>
    <property type="match status" value="1"/>
</dbReference>
<accession>A0ABU6V4J3</accession>
<feature type="short sequence motif" description="GXSXG" evidence="4">
    <location>
        <begin position="67"/>
        <end position="71"/>
    </location>
</feature>
<comment type="similarity">
    <text evidence="1 5">Belongs to the patatin family.</text>
</comment>
<keyword evidence="2 5" id="KW-0442">Lipid degradation</keyword>
<dbReference type="EC" id="3.1.1.-" evidence="5"/>
<protein>
    <recommendedName>
        <fullName evidence="5">Patatin</fullName>
        <ecNumber evidence="5">3.1.1.-</ecNumber>
    </recommendedName>
</protein>
<evidence type="ECO:0000256" key="4">
    <source>
        <dbReference type="PROSITE-ProRule" id="PRU01161"/>
    </source>
</evidence>
<dbReference type="PANTHER" id="PTHR32176:SF92">
    <property type="entry name" value="XYLOSE ISOMERASE"/>
    <property type="match status" value="1"/>
</dbReference>
<feature type="short sequence motif" description="GXGXXG" evidence="4">
    <location>
        <begin position="29"/>
        <end position="34"/>
    </location>
</feature>
<dbReference type="InterPro" id="IPR016035">
    <property type="entry name" value="Acyl_Trfase/lysoPLipase"/>
</dbReference>
<dbReference type="InterPro" id="IPR002641">
    <property type="entry name" value="PNPLA_dom"/>
</dbReference>
<reference evidence="7 8" key="1">
    <citation type="journal article" date="2023" name="Plants (Basel)">
        <title>Bridging the Gap: Combining Genomics and Transcriptomics Approaches to Understand Stylosanthes scabra, an Orphan Legume from the Brazilian Caatinga.</title>
        <authorList>
            <person name="Ferreira-Neto J.R.C."/>
            <person name="da Silva M.D."/>
            <person name="Binneck E."/>
            <person name="de Melo N.F."/>
            <person name="da Silva R.H."/>
            <person name="de Melo A.L.T.M."/>
            <person name="Pandolfi V."/>
            <person name="Bustamante F.O."/>
            <person name="Brasileiro-Vidal A.C."/>
            <person name="Benko-Iseppon A.M."/>
        </authorList>
    </citation>
    <scope>NUCLEOTIDE SEQUENCE [LARGE SCALE GENOMIC DNA]</scope>
    <source>
        <tissue evidence="7">Leaves</tissue>
    </source>
</reference>
<feature type="domain" description="PNPLA" evidence="6">
    <location>
        <begin position="25"/>
        <end position="211"/>
    </location>
</feature>
<dbReference type="Proteomes" id="UP001341840">
    <property type="component" value="Unassembled WGS sequence"/>
</dbReference>
<dbReference type="Gene3D" id="3.40.1090.10">
    <property type="entry name" value="Cytosolic phospholipase A2 catalytic domain"/>
    <property type="match status" value="2"/>
</dbReference>
<sequence>MENPTLLSSSSENLPPKNGNLITVLSIDGGGIRGIIPGVILEFLESQLQELDGEDAKIADYFDIIAGTSTGGLVASMLAAPNPNHKNRPLLPAKDIVPFYLENSPKIFPQTSGTFAALTNIMKVLSGPKYDGKYLHKLIKEMLGDTLLSQALTNVAITTFDITNLQPTIFSSYQETLDGESPSADIATKENLENLVKMDKELLRKPVSRVNLDTGEYQPVPNKGSNQQELKRFAKLLSDQRKLRNSTPLNKGN</sequence>
<gene>
    <name evidence="7" type="primary">PLP1</name>
    <name evidence="7" type="ORF">PIB30_002390</name>
</gene>
<keyword evidence="8" id="KW-1185">Reference proteome</keyword>
<evidence type="ECO:0000313" key="8">
    <source>
        <dbReference type="Proteomes" id="UP001341840"/>
    </source>
</evidence>
<evidence type="ECO:0000256" key="3">
    <source>
        <dbReference type="ARBA" id="ARBA00023098"/>
    </source>
</evidence>